<protein>
    <submittedName>
        <fullName evidence="9">Trimeric intracellular cation channel family protein</fullName>
    </submittedName>
</protein>
<name>A0A9X3EH48_9GAMM</name>
<evidence type="ECO:0000256" key="5">
    <source>
        <dbReference type="ARBA" id="ARBA00022989"/>
    </source>
</evidence>
<keyword evidence="3" id="KW-1003">Cell membrane</keyword>
<comment type="subcellular location">
    <subcellularLocation>
        <location evidence="1">Cell membrane</location>
        <topology evidence="1">Multi-pass membrane protein</topology>
    </subcellularLocation>
</comment>
<feature type="transmembrane region" description="Helical" evidence="7">
    <location>
        <begin position="122"/>
        <end position="143"/>
    </location>
</feature>
<evidence type="ECO:0000256" key="6">
    <source>
        <dbReference type="ARBA" id="ARBA00023136"/>
    </source>
</evidence>
<gene>
    <name evidence="9" type="ORF">OUO13_19905</name>
</gene>
<dbReference type="AlphaFoldDB" id="A0A9X3EH48"/>
<evidence type="ECO:0000256" key="7">
    <source>
        <dbReference type="SAM" id="Phobius"/>
    </source>
</evidence>
<comment type="caution">
    <text evidence="9">The sequence shown here is derived from an EMBL/GenBank/DDBJ whole genome shotgun (WGS) entry which is preliminary data.</text>
</comment>
<evidence type="ECO:0000256" key="3">
    <source>
        <dbReference type="ARBA" id="ARBA00022475"/>
    </source>
</evidence>
<comment type="similarity">
    <text evidence="2">Belongs to the UPF0126 family.</text>
</comment>
<dbReference type="RefSeq" id="WP_283175649.1">
    <property type="nucleotide sequence ID" value="NZ_JAPNOA010000059.1"/>
</dbReference>
<keyword evidence="5 7" id="KW-1133">Transmembrane helix</keyword>
<organism evidence="9 10">
    <name type="scientific">Parathalassolituus penaei</name>
    <dbReference type="NCBI Taxonomy" id="2997323"/>
    <lineage>
        <taxon>Bacteria</taxon>
        <taxon>Pseudomonadati</taxon>
        <taxon>Pseudomonadota</taxon>
        <taxon>Gammaproteobacteria</taxon>
        <taxon>Oceanospirillales</taxon>
        <taxon>Oceanospirillaceae</taxon>
        <taxon>Parathalassolituus</taxon>
    </lineage>
</organism>
<dbReference type="EMBL" id="JAPNOA010000059">
    <property type="protein sequence ID" value="MCY0967452.1"/>
    <property type="molecule type" value="Genomic_DNA"/>
</dbReference>
<evidence type="ECO:0000256" key="4">
    <source>
        <dbReference type="ARBA" id="ARBA00022692"/>
    </source>
</evidence>
<proteinExistence type="inferred from homology"/>
<keyword evidence="10" id="KW-1185">Reference proteome</keyword>
<dbReference type="InterPro" id="IPR005115">
    <property type="entry name" value="Gly_transporter"/>
</dbReference>
<feature type="transmembrane region" description="Helical" evidence="7">
    <location>
        <begin position="35"/>
        <end position="52"/>
    </location>
</feature>
<keyword evidence="6 7" id="KW-0472">Membrane</keyword>
<evidence type="ECO:0000256" key="1">
    <source>
        <dbReference type="ARBA" id="ARBA00004651"/>
    </source>
</evidence>
<evidence type="ECO:0000313" key="10">
    <source>
        <dbReference type="Proteomes" id="UP001150830"/>
    </source>
</evidence>
<dbReference type="PANTHER" id="PTHR30506:SF3">
    <property type="entry name" value="UPF0126 INNER MEMBRANE PROTEIN YADS-RELATED"/>
    <property type="match status" value="1"/>
</dbReference>
<dbReference type="GO" id="GO:0005886">
    <property type="term" value="C:plasma membrane"/>
    <property type="evidence" value="ECO:0007669"/>
    <property type="project" value="UniProtKB-SubCell"/>
</dbReference>
<feature type="transmembrane region" description="Helical" evidence="7">
    <location>
        <begin position="64"/>
        <end position="86"/>
    </location>
</feature>
<feature type="transmembrane region" description="Helical" evidence="7">
    <location>
        <begin position="6"/>
        <end position="28"/>
    </location>
</feature>
<dbReference type="Pfam" id="PF03458">
    <property type="entry name" value="Gly_transporter"/>
    <property type="match status" value="2"/>
</dbReference>
<reference evidence="9" key="1">
    <citation type="submission" date="2022-11" db="EMBL/GenBank/DDBJ databases">
        <title>Parathalassolutuus dongxingensis gen. nov., sp. nov., a novel member of family Oceanospirillaceae isolated from a coastal shrimp pond in Guangxi, China.</title>
        <authorList>
            <person name="Chen H."/>
        </authorList>
    </citation>
    <scope>NUCLEOTIDE SEQUENCE</scope>
    <source>
        <strain evidence="9">G-43</strain>
    </source>
</reference>
<feature type="domain" description="Glycine transporter" evidence="8">
    <location>
        <begin position="98"/>
        <end position="171"/>
    </location>
</feature>
<accession>A0A9X3EH48</accession>
<dbReference type="Proteomes" id="UP001150830">
    <property type="component" value="Unassembled WGS sequence"/>
</dbReference>
<dbReference type="PANTHER" id="PTHR30506">
    <property type="entry name" value="INNER MEMBRANE PROTEIN"/>
    <property type="match status" value="1"/>
</dbReference>
<sequence length="204" mass="22193">MEFSPTTLSILYWSTLLSSVASGAAAVIDCRRKQFDLFGVLMVAFCAALGGGTLRDVALDRPVFWIADSSNLVFVWLGALATFFVARKIELSANRFEIPDAIALGLFTVAGTHAALMMNTDWVVASFMGVITSVAGGILRDILLNEEPQVFKCQVYATASWVGALLYVAMWHRVDPNLAAAITAITVTLLRFGALRWNWTLPKA</sequence>
<feature type="domain" description="Glycine transporter" evidence="8">
    <location>
        <begin position="15"/>
        <end position="86"/>
    </location>
</feature>
<evidence type="ECO:0000313" key="9">
    <source>
        <dbReference type="EMBL" id="MCY0967452.1"/>
    </source>
</evidence>
<evidence type="ECO:0000256" key="2">
    <source>
        <dbReference type="ARBA" id="ARBA00008193"/>
    </source>
</evidence>
<keyword evidence="4 7" id="KW-0812">Transmembrane</keyword>
<feature type="transmembrane region" description="Helical" evidence="7">
    <location>
        <begin position="155"/>
        <end position="172"/>
    </location>
</feature>
<feature type="transmembrane region" description="Helical" evidence="7">
    <location>
        <begin position="178"/>
        <end position="199"/>
    </location>
</feature>
<evidence type="ECO:0000259" key="8">
    <source>
        <dbReference type="Pfam" id="PF03458"/>
    </source>
</evidence>